<name>A0A5M9JLY6_MONFR</name>
<evidence type="ECO:0000313" key="1">
    <source>
        <dbReference type="EMBL" id="KAA8568822.1"/>
    </source>
</evidence>
<reference evidence="1 2" key="1">
    <citation type="submission" date="2019-06" db="EMBL/GenBank/DDBJ databases">
        <title>Genome Sequence of the Brown Rot Fungal Pathogen Monilinia fructicola.</title>
        <authorList>
            <person name="De Miccolis Angelini R.M."/>
            <person name="Landi L."/>
            <person name="Abate D."/>
            <person name="Pollastro S."/>
            <person name="Romanazzi G."/>
            <person name="Faretra F."/>
        </authorList>
    </citation>
    <scope>NUCLEOTIDE SEQUENCE [LARGE SCALE GENOMIC DNA]</scope>
    <source>
        <strain evidence="1 2">Mfrc123</strain>
    </source>
</reference>
<evidence type="ECO:0000313" key="2">
    <source>
        <dbReference type="Proteomes" id="UP000322873"/>
    </source>
</evidence>
<protein>
    <submittedName>
        <fullName evidence="1">Uncharacterized protein</fullName>
    </submittedName>
</protein>
<proteinExistence type="predicted"/>
<dbReference type="AlphaFoldDB" id="A0A5M9JLY6"/>
<gene>
    <name evidence="1" type="ORF">EYC84_007805</name>
</gene>
<dbReference type="EMBL" id="VICG01000009">
    <property type="protein sequence ID" value="KAA8568822.1"/>
    <property type="molecule type" value="Genomic_DNA"/>
</dbReference>
<keyword evidence="2" id="KW-1185">Reference proteome</keyword>
<dbReference type="Proteomes" id="UP000322873">
    <property type="component" value="Unassembled WGS sequence"/>
</dbReference>
<organism evidence="1 2">
    <name type="scientific">Monilinia fructicola</name>
    <name type="common">Brown rot fungus</name>
    <name type="synonym">Ciboria fructicola</name>
    <dbReference type="NCBI Taxonomy" id="38448"/>
    <lineage>
        <taxon>Eukaryota</taxon>
        <taxon>Fungi</taxon>
        <taxon>Dikarya</taxon>
        <taxon>Ascomycota</taxon>
        <taxon>Pezizomycotina</taxon>
        <taxon>Leotiomycetes</taxon>
        <taxon>Helotiales</taxon>
        <taxon>Sclerotiniaceae</taxon>
        <taxon>Monilinia</taxon>
    </lineage>
</organism>
<accession>A0A5M9JLY6</accession>
<comment type="caution">
    <text evidence="1">The sequence shown here is derived from an EMBL/GenBank/DDBJ whole genome shotgun (WGS) entry which is preliminary data.</text>
</comment>
<sequence length="125" mass="14572">MMSPARHQIALHQHLREVYNTNGIGSTRKYTTSSGNIQALYLQQREVLEEVKIVKGHQCYEEKPHHHLYQVIMMQSQIEIEVIVIGIKGQVVEREVIVIKLSLEIEALLGWHKKYPQIFEMKRGV</sequence>